<dbReference type="EMBL" id="CP008822">
    <property type="protein sequence ID" value="AIM27652.1"/>
    <property type="molecule type" value="Genomic_DNA"/>
</dbReference>
<accession>A0A088E7H6</accession>
<dbReference type="Pfam" id="PF00702">
    <property type="entry name" value="Hydrolase"/>
    <property type="match status" value="1"/>
</dbReference>
<dbReference type="Gene3D" id="1.10.150.660">
    <property type="match status" value="1"/>
</dbReference>
<dbReference type="PRINTS" id="PR00413">
    <property type="entry name" value="HADHALOGNASE"/>
</dbReference>
<dbReference type="InterPro" id="IPR051828">
    <property type="entry name" value="HAD-like_hydrolase_domain"/>
</dbReference>
<dbReference type="PANTHER" id="PTHR46191:SF2">
    <property type="entry name" value="HALOACID DEHALOGENASE-LIKE HYDROLASE DOMAIN-CONTAINING PROTEIN 3"/>
    <property type="match status" value="1"/>
</dbReference>
<evidence type="ECO:0000313" key="3">
    <source>
        <dbReference type="Proteomes" id="UP000029084"/>
    </source>
</evidence>
<name>A0A088E7H6_9CREN</name>
<dbReference type="InterPro" id="IPR006439">
    <property type="entry name" value="HAD-SF_hydro_IA"/>
</dbReference>
<sequence>MSFEKLVVRLRKAGYPVTAKQVFRAVTKVMGKSNFPNQVGLNPVDVGELLYELGIYPSSQILGQLGGDYTPSQDYFLYEDAKEFLEYLNSKGVDVVLITNATRRMHDVIDSLGIKKYVKAVIASCDVGVVKPHPRIFRYALNYVAQPAIHIGDIYELDYIGAKRAGLESLLLDRFGFYEDVKVNKVRNLYEAMTYLDKQKLLV</sequence>
<evidence type="ECO:0000313" key="2">
    <source>
        <dbReference type="EMBL" id="AIM27652.1"/>
    </source>
</evidence>
<dbReference type="GO" id="GO:0016787">
    <property type="term" value="F:hydrolase activity"/>
    <property type="evidence" value="ECO:0007669"/>
    <property type="project" value="UniProtKB-KW"/>
</dbReference>
<keyword evidence="2" id="KW-0378">Hydrolase</keyword>
<dbReference type="SUPFAM" id="SSF56784">
    <property type="entry name" value="HAD-like"/>
    <property type="match status" value="1"/>
</dbReference>
<dbReference type="NCBIfam" id="TIGR01549">
    <property type="entry name" value="HAD-SF-IA-v1"/>
    <property type="match status" value="1"/>
</dbReference>
<dbReference type="Gene3D" id="3.40.50.1000">
    <property type="entry name" value="HAD superfamily/HAD-like"/>
    <property type="match status" value="1"/>
</dbReference>
<dbReference type="InterPro" id="IPR023214">
    <property type="entry name" value="HAD_sf"/>
</dbReference>
<protein>
    <submittedName>
        <fullName evidence="2">HAD-superfamily hydrolase, subfamily IA, variant 1</fullName>
    </submittedName>
</protein>
<dbReference type="PANTHER" id="PTHR46191">
    <property type="match status" value="1"/>
</dbReference>
<evidence type="ECO:0000256" key="1">
    <source>
        <dbReference type="ARBA" id="ARBA00007958"/>
    </source>
</evidence>
<dbReference type="Proteomes" id="UP000029084">
    <property type="component" value="Chromosome"/>
</dbReference>
<reference evidence="2 3" key="1">
    <citation type="journal article" date="2014" name="J. Bacteriol.">
        <title>Role of an Archaeal PitA Transporter in the Copper and Arsenic Resistance of Metallosphaera sedula, an Extreme Thermoacidophile.</title>
        <authorList>
            <person name="McCarthy S."/>
            <person name="Ai C."/>
            <person name="Wheaton G."/>
            <person name="Tevatia R."/>
            <person name="Eckrich V."/>
            <person name="Kelly R."/>
            <person name="Blum P."/>
        </authorList>
    </citation>
    <scope>NUCLEOTIDE SEQUENCE [LARGE SCALE GENOMIC DNA]</scope>
    <source>
        <strain evidence="2 3">CuR1</strain>
    </source>
</reference>
<dbReference type="InterPro" id="IPR036412">
    <property type="entry name" value="HAD-like_sf"/>
</dbReference>
<organism evidence="2 3">
    <name type="scientific">Metallosphaera sedula</name>
    <dbReference type="NCBI Taxonomy" id="43687"/>
    <lineage>
        <taxon>Archaea</taxon>
        <taxon>Thermoproteota</taxon>
        <taxon>Thermoprotei</taxon>
        <taxon>Sulfolobales</taxon>
        <taxon>Sulfolobaceae</taxon>
        <taxon>Metallosphaera</taxon>
    </lineage>
</organism>
<gene>
    <name evidence="2" type="ORF">HA72_1511</name>
</gene>
<comment type="similarity">
    <text evidence="1">Belongs to the HAD-like hydrolase superfamily.</text>
</comment>
<dbReference type="AlphaFoldDB" id="A0A088E7H6"/>
<proteinExistence type="inferred from homology"/>